<evidence type="ECO:0000313" key="2">
    <source>
        <dbReference type="Proteomes" id="UP000824469"/>
    </source>
</evidence>
<comment type="caution">
    <text evidence="1">The sequence shown here is derived from an EMBL/GenBank/DDBJ whole genome shotgun (WGS) entry which is preliminary data.</text>
</comment>
<protein>
    <submittedName>
        <fullName evidence="1">Uncharacterized protein</fullName>
    </submittedName>
</protein>
<dbReference type="PANTHER" id="PTHR48475">
    <property type="entry name" value="RIBONUCLEASE H"/>
    <property type="match status" value="1"/>
</dbReference>
<name>A0AA38CJB9_TAXCH</name>
<proteinExistence type="predicted"/>
<dbReference type="Gene3D" id="3.30.420.10">
    <property type="entry name" value="Ribonuclease H-like superfamily/Ribonuclease H"/>
    <property type="match status" value="1"/>
</dbReference>
<evidence type="ECO:0000313" key="1">
    <source>
        <dbReference type="EMBL" id="KAH9301157.1"/>
    </source>
</evidence>
<dbReference type="Proteomes" id="UP000824469">
    <property type="component" value="Unassembled WGS sequence"/>
</dbReference>
<dbReference type="GO" id="GO:0003676">
    <property type="term" value="F:nucleic acid binding"/>
    <property type="evidence" value="ECO:0007669"/>
    <property type="project" value="InterPro"/>
</dbReference>
<sequence length="96" mass="11419">LDEWAERHHKFDPYVVEVETYETEFGTYYILEEEVMLSHALKKDQVELGLWKLYFDGSKTKNNADLGVVLISPKDEKLFFTYRLQFACSNNVLEYE</sequence>
<feature type="non-terminal residue" evidence="1">
    <location>
        <position position="1"/>
    </location>
</feature>
<dbReference type="InterPro" id="IPR036397">
    <property type="entry name" value="RNaseH_sf"/>
</dbReference>
<dbReference type="EMBL" id="JAHRHJ020000009">
    <property type="protein sequence ID" value="KAH9301157.1"/>
    <property type="molecule type" value="Genomic_DNA"/>
</dbReference>
<dbReference type="PANTHER" id="PTHR48475:SF1">
    <property type="entry name" value="RNASE H TYPE-1 DOMAIN-CONTAINING PROTEIN"/>
    <property type="match status" value="1"/>
</dbReference>
<accession>A0AA38CJB9</accession>
<organism evidence="1 2">
    <name type="scientific">Taxus chinensis</name>
    <name type="common">Chinese yew</name>
    <name type="synonym">Taxus wallichiana var. chinensis</name>
    <dbReference type="NCBI Taxonomy" id="29808"/>
    <lineage>
        <taxon>Eukaryota</taxon>
        <taxon>Viridiplantae</taxon>
        <taxon>Streptophyta</taxon>
        <taxon>Embryophyta</taxon>
        <taxon>Tracheophyta</taxon>
        <taxon>Spermatophyta</taxon>
        <taxon>Pinopsida</taxon>
        <taxon>Pinidae</taxon>
        <taxon>Conifers II</taxon>
        <taxon>Cupressales</taxon>
        <taxon>Taxaceae</taxon>
        <taxon>Taxus</taxon>
    </lineage>
</organism>
<feature type="non-terminal residue" evidence="1">
    <location>
        <position position="96"/>
    </location>
</feature>
<reference evidence="1 2" key="1">
    <citation type="journal article" date="2021" name="Nat. Plants">
        <title>The Taxus genome provides insights into paclitaxel biosynthesis.</title>
        <authorList>
            <person name="Xiong X."/>
            <person name="Gou J."/>
            <person name="Liao Q."/>
            <person name="Li Y."/>
            <person name="Zhou Q."/>
            <person name="Bi G."/>
            <person name="Li C."/>
            <person name="Du R."/>
            <person name="Wang X."/>
            <person name="Sun T."/>
            <person name="Guo L."/>
            <person name="Liang H."/>
            <person name="Lu P."/>
            <person name="Wu Y."/>
            <person name="Zhang Z."/>
            <person name="Ro D.K."/>
            <person name="Shang Y."/>
            <person name="Huang S."/>
            <person name="Yan J."/>
        </authorList>
    </citation>
    <scope>NUCLEOTIDE SEQUENCE [LARGE SCALE GENOMIC DNA]</scope>
    <source>
        <strain evidence="1">Ta-2019</strain>
    </source>
</reference>
<gene>
    <name evidence="1" type="ORF">KI387_012740</name>
</gene>
<dbReference type="InterPro" id="IPR012337">
    <property type="entry name" value="RNaseH-like_sf"/>
</dbReference>
<dbReference type="AlphaFoldDB" id="A0AA38CJB9"/>
<keyword evidence="2" id="KW-1185">Reference proteome</keyword>
<dbReference type="SUPFAM" id="SSF53098">
    <property type="entry name" value="Ribonuclease H-like"/>
    <property type="match status" value="1"/>
</dbReference>